<organism evidence="3 4">
    <name type="scientific">Pectobacterium brasiliense</name>
    <dbReference type="NCBI Taxonomy" id="180957"/>
    <lineage>
        <taxon>Bacteria</taxon>
        <taxon>Pseudomonadati</taxon>
        <taxon>Pseudomonadota</taxon>
        <taxon>Gammaproteobacteria</taxon>
        <taxon>Enterobacterales</taxon>
        <taxon>Pectobacteriaceae</taxon>
        <taxon>Pectobacterium</taxon>
    </lineage>
</organism>
<feature type="compositionally biased region" description="Basic and acidic residues" evidence="1">
    <location>
        <begin position="9"/>
        <end position="35"/>
    </location>
</feature>
<accession>A0A433NFW5</accession>
<sequence>MTEKNTGTKHKDENDHPANDAPKDQGEIPRKRDDSKDDVEDPFDANKA</sequence>
<evidence type="ECO:0000313" key="5">
    <source>
        <dbReference type="Proteomes" id="UP000762586"/>
    </source>
</evidence>
<feature type="region of interest" description="Disordered" evidence="1">
    <location>
        <begin position="1"/>
        <end position="48"/>
    </location>
</feature>
<evidence type="ECO:0000313" key="2">
    <source>
        <dbReference type="EMBL" id="MBN3105654.1"/>
    </source>
</evidence>
<reference evidence="3 4" key="2">
    <citation type="submission" date="2020-11" db="EMBL/GenBank/DDBJ databases">
        <title>Complete genome sequence of Pectobacterium brasiliense strain F126.</title>
        <authorList>
            <person name="Miroshnikov K."/>
            <person name="Vo T.N.H."/>
            <person name="Khodykina M.V."/>
            <person name="Kabanova A.P."/>
            <person name="Shneider M."/>
            <person name="Korzhenkov A."/>
            <person name="Toschakov S.V."/>
            <person name="Miroshnikov K.A."/>
            <person name="Ignatov A.N."/>
            <person name="Mikhailova Y.V."/>
            <person name="Shelenkov A."/>
            <person name="Yanushevich Y.G."/>
            <person name="Evseev P.V."/>
        </authorList>
    </citation>
    <scope>NUCLEOTIDE SEQUENCE [LARGE SCALE GENOMIC DNA]</scope>
    <source>
        <strain evidence="3 4">F126</strain>
    </source>
</reference>
<feature type="compositionally biased region" description="Acidic residues" evidence="1">
    <location>
        <begin position="36"/>
        <end position="48"/>
    </location>
</feature>
<dbReference type="RefSeq" id="WP_180774080.1">
    <property type="nucleotide sequence ID" value="NZ_BSWF01000002.1"/>
</dbReference>
<dbReference type="EMBL" id="JACGET010000004">
    <property type="protein sequence ID" value="MBN3105654.1"/>
    <property type="molecule type" value="Genomic_DNA"/>
</dbReference>
<gene>
    <name evidence="3" type="ORF">F126LOC_011395</name>
    <name evidence="2" type="ORF">H4F48_06110</name>
</gene>
<protein>
    <submittedName>
        <fullName evidence="3">Uncharacterized protein</fullName>
    </submittedName>
</protein>
<evidence type="ECO:0000313" key="4">
    <source>
        <dbReference type="Proteomes" id="UP000269351"/>
    </source>
</evidence>
<dbReference type="AlphaFoldDB" id="A0A433NFW5"/>
<keyword evidence="5" id="KW-1185">Reference proteome</keyword>
<reference evidence="2 5" key="1">
    <citation type="submission" date="2020-07" db="EMBL/GenBank/DDBJ databases">
        <title>A pangenomic view of the genus Pectobacterium provides insights into genome organization, phylogeny, and virulence.</title>
        <authorList>
            <person name="Jonkheer E."/>
            <person name="Brankovics B."/>
            <person name="Houwers I."/>
            <person name="Van Der Wolf J."/>
            <person name="Bonants P."/>
            <person name="Vreeburg R."/>
            <person name="Bollema R."/>
            <person name="De Haan J."/>
            <person name="Berke L."/>
            <person name="De Ridder D."/>
            <person name="Smit S."/>
            <person name="Van Der Lee T.A.J."/>
        </authorList>
    </citation>
    <scope>NUCLEOTIDE SEQUENCE [LARGE SCALE GENOMIC DNA]</scope>
    <source>
        <strain evidence="2 5">NAK:384</strain>
    </source>
</reference>
<dbReference type="Proteomes" id="UP000269351">
    <property type="component" value="Chromosome"/>
</dbReference>
<dbReference type="Proteomes" id="UP000762586">
    <property type="component" value="Unassembled WGS sequence"/>
</dbReference>
<evidence type="ECO:0000313" key="3">
    <source>
        <dbReference type="EMBL" id="QPK22297.1"/>
    </source>
</evidence>
<evidence type="ECO:0000256" key="1">
    <source>
        <dbReference type="SAM" id="MobiDB-lite"/>
    </source>
</evidence>
<dbReference type="EMBL" id="CP065031">
    <property type="protein sequence ID" value="QPK22297.1"/>
    <property type="molecule type" value="Genomic_DNA"/>
</dbReference>
<name>A0A433NFW5_9GAMM</name>
<proteinExistence type="predicted"/>